<dbReference type="GO" id="GO:0008270">
    <property type="term" value="F:zinc ion binding"/>
    <property type="evidence" value="ECO:0007669"/>
    <property type="project" value="InterPro"/>
</dbReference>
<accession>A0A3E2GU24</accession>
<dbReference type="Proteomes" id="UP000258309">
    <property type="component" value="Unassembled WGS sequence"/>
</dbReference>
<dbReference type="CDD" id="cd00067">
    <property type="entry name" value="GAL4"/>
    <property type="match status" value="1"/>
</dbReference>
<name>A0A3E2GU24_SCYLI</name>
<evidence type="ECO:0000259" key="2">
    <source>
        <dbReference type="PROSITE" id="PS50048"/>
    </source>
</evidence>
<keyword evidence="1" id="KW-0539">Nucleus</keyword>
<organism evidence="3 4">
    <name type="scientific">Scytalidium lignicola</name>
    <name type="common">Hyphomycete</name>
    <dbReference type="NCBI Taxonomy" id="5539"/>
    <lineage>
        <taxon>Eukaryota</taxon>
        <taxon>Fungi</taxon>
        <taxon>Dikarya</taxon>
        <taxon>Ascomycota</taxon>
        <taxon>Pezizomycotina</taxon>
        <taxon>Leotiomycetes</taxon>
        <taxon>Leotiomycetes incertae sedis</taxon>
        <taxon>Scytalidium</taxon>
    </lineage>
</organism>
<dbReference type="OrthoDB" id="5429770at2759"/>
<dbReference type="InterPro" id="IPR021858">
    <property type="entry name" value="Fun_TF"/>
</dbReference>
<feature type="domain" description="Zn(2)-C6 fungal-type" evidence="2">
    <location>
        <begin position="10"/>
        <end position="38"/>
    </location>
</feature>
<dbReference type="GO" id="GO:0000981">
    <property type="term" value="F:DNA-binding transcription factor activity, RNA polymerase II-specific"/>
    <property type="evidence" value="ECO:0007669"/>
    <property type="project" value="InterPro"/>
</dbReference>
<evidence type="ECO:0000313" key="4">
    <source>
        <dbReference type="Proteomes" id="UP000258309"/>
    </source>
</evidence>
<dbReference type="OMA" id="SAGCENC"/>
<dbReference type="InterPro" id="IPR036864">
    <property type="entry name" value="Zn2-C6_fun-type_DNA-bd_sf"/>
</dbReference>
<feature type="non-terminal residue" evidence="3">
    <location>
        <position position="1"/>
    </location>
</feature>
<dbReference type="STRING" id="5539.A0A3E2GU24"/>
<dbReference type="EMBL" id="NCSJ02000431">
    <property type="protein sequence ID" value="RFU24558.1"/>
    <property type="molecule type" value="Genomic_DNA"/>
</dbReference>
<protein>
    <recommendedName>
        <fullName evidence="2">Zn(2)-C6 fungal-type domain-containing protein</fullName>
    </recommendedName>
</protein>
<dbReference type="PANTHER" id="PTHR38791:SF5">
    <property type="entry name" value="TRANSCRIPTION FACTOR DBAG-RELATED"/>
    <property type="match status" value="1"/>
</dbReference>
<dbReference type="SUPFAM" id="SSF57701">
    <property type="entry name" value="Zn2/Cys6 DNA-binding domain"/>
    <property type="match status" value="1"/>
</dbReference>
<dbReference type="InterPro" id="IPR001138">
    <property type="entry name" value="Zn2Cys6_DnaBD"/>
</dbReference>
<dbReference type="PROSITE" id="PS00463">
    <property type="entry name" value="ZN2_CY6_FUNGAL_1"/>
    <property type="match status" value="1"/>
</dbReference>
<dbReference type="Gene3D" id="4.10.240.10">
    <property type="entry name" value="Zn(2)-C6 fungal-type DNA-binding domain"/>
    <property type="match status" value="1"/>
</dbReference>
<dbReference type="Pfam" id="PF00172">
    <property type="entry name" value="Zn_clus"/>
    <property type="match status" value="1"/>
</dbReference>
<dbReference type="AlphaFoldDB" id="A0A3E2GU24"/>
<dbReference type="Pfam" id="PF11951">
    <property type="entry name" value="Fungal_trans_2"/>
    <property type="match status" value="1"/>
</dbReference>
<keyword evidence="4" id="KW-1185">Reference proteome</keyword>
<feature type="non-terminal residue" evidence="3">
    <location>
        <position position="485"/>
    </location>
</feature>
<comment type="caution">
    <text evidence="3">The sequence shown here is derived from an EMBL/GenBank/DDBJ whole genome shotgun (WGS) entry which is preliminary data.</text>
</comment>
<dbReference type="SMART" id="SM00066">
    <property type="entry name" value="GAL4"/>
    <property type="match status" value="1"/>
</dbReference>
<dbReference type="PROSITE" id="PS50048">
    <property type="entry name" value="ZN2_CY6_FUNGAL_2"/>
    <property type="match status" value="1"/>
</dbReference>
<sequence>MVYYGAVSRGCQRCRKRKIKCDQRKPGCLRCEKAKTQCPGFRDLVDIMFRDESERIIRKASKLYMENKIELPRLPAMLDTNPTSSSIPSCSSLPPSTSISRTLGQPLNEIGAHFFFANYTCNEPPLSDSYHAWLIQIYREDSTNHALRAAIKAAGMAGIANIFYAPDVASKSKEEYGRALTATKKALADPAESVADTTLLAVILLGFFELITLESWDHQRPWGTHVAGAMALLQLRGQEQFRYERGGQLFMQLRSQIMYACMQQDIAIPQTLLQISHKFATSTLGKHRKPTQAAPLGNVCFRLLYLRAGIKSGDITDPKTILEAAIEMDEELKGWRTTLGPSWYYTTIEAGDTPPGTYFEGKRHIYSNTWTAQVWNSWRTLRISVNQIILQNEIRSDAPNITYKSTALSIIPQLSTEICISASTFMGSPRSPTLILPLTLVSQEPLNPHILRCWATEQLRRISLSTGIRHASSLANTISQDLNGP</sequence>
<dbReference type="PANTHER" id="PTHR38791">
    <property type="entry name" value="ZN(II)2CYS6 TRANSCRIPTION FACTOR (EUROFUNG)-RELATED-RELATED"/>
    <property type="match status" value="1"/>
</dbReference>
<gene>
    <name evidence="3" type="ORF">B7463_g11781</name>
</gene>
<proteinExistence type="predicted"/>
<dbReference type="InterPro" id="IPR053175">
    <property type="entry name" value="DHMBA_Reg_Transcription_Factor"/>
</dbReference>
<evidence type="ECO:0000313" key="3">
    <source>
        <dbReference type="EMBL" id="RFU24558.1"/>
    </source>
</evidence>
<reference evidence="3 4" key="1">
    <citation type="submission" date="2018-05" db="EMBL/GenBank/DDBJ databases">
        <title>Draft genome sequence of Scytalidium lignicola DSM 105466, a ubiquitous saprotrophic fungus.</title>
        <authorList>
            <person name="Buettner E."/>
            <person name="Gebauer A.M."/>
            <person name="Hofrichter M."/>
            <person name="Liers C."/>
            <person name="Kellner H."/>
        </authorList>
    </citation>
    <scope>NUCLEOTIDE SEQUENCE [LARGE SCALE GENOMIC DNA]</scope>
    <source>
        <strain evidence="3 4">DSM 105466</strain>
    </source>
</reference>
<evidence type="ECO:0000256" key="1">
    <source>
        <dbReference type="ARBA" id="ARBA00023242"/>
    </source>
</evidence>